<dbReference type="EMBL" id="CAJNOT010008102">
    <property type="protein sequence ID" value="CAF1515039.1"/>
    <property type="molecule type" value="Genomic_DNA"/>
</dbReference>
<dbReference type="PROSITE" id="PS51125">
    <property type="entry name" value="NHL"/>
    <property type="match status" value="1"/>
</dbReference>
<dbReference type="PANTHER" id="PTHR24104">
    <property type="entry name" value="E3 UBIQUITIN-PROTEIN LIGASE NHLRC1-RELATED"/>
    <property type="match status" value="1"/>
</dbReference>
<dbReference type="InterPro" id="IPR001258">
    <property type="entry name" value="NHL_repeat"/>
</dbReference>
<dbReference type="InterPro" id="IPR050952">
    <property type="entry name" value="TRIM-NHL_E3_ligases"/>
</dbReference>
<accession>A0A815U2J0</accession>
<comment type="caution">
    <text evidence="3">The sequence shown here is derived from an EMBL/GenBank/DDBJ whole genome shotgun (WGS) entry which is preliminary data.</text>
</comment>
<evidence type="ECO:0000313" key="3">
    <source>
        <dbReference type="EMBL" id="CAF1515039.1"/>
    </source>
</evidence>
<feature type="non-terminal residue" evidence="3">
    <location>
        <position position="1"/>
    </location>
</feature>
<reference evidence="3" key="1">
    <citation type="submission" date="2021-02" db="EMBL/GenBank/DDBJ databases">
        <authorList>
            <person name="Nowell W R."/>
        </authorList>
    </citation>
    <scope>NUCLEOTIDE SEQUENCE</scope>
</reference>
<protein>
    <recommendedName>
        <fullName evidence="5">NHL repeat-containing protein</fullName>
    </recommendedName>
</protein>
<gene>
    <name evidence="3" type="ORF">ZHD862_LOCUS38102</name>
</gene>
<dbReference type="PANTHER" id="PTHR24104:SF25">
    <property type="entry name" value="PROTEIN LIN-41"/>
    <property type="match status" value="1"/>
</dbReference>
<feature type="repeat" description="NHL" evidence="2">
    <location>
        <begin position="34"/>
        <end position="73"/>
    </location>
</feature>
<evidence type="ECO:0000256" key="1">
    <source>
        <dbReference type="ARBA" id="ARBA00022737"/>
    </source>
</evidence>
<evidence type="ECO:0008006" key="5">
    <source>
        <dbReference type="Google" id="ProtNLM"/>
    </source>
</evidence>
<dbReference type="Pfam" id="PF01436">
    <property type="entry name" value="NHL"/>
    <property type="match status" value="2"/>
</dbReference>
<dbReference type="CDD" id="cd05819">
    <property type="entry name" value="NHL"/>
    <property type="match status" value="1"/>
</dbReference>
<organism evidence="3 4">
    <name type="scientific">Rotaria sordida</name>
    <dbReference type="NCBI Taxonomy" id="392033"/>
    <lineage>
        <taxon>Eukaryota</taxon>
        <taxon>Metazoa</taxon>
        <taxon>Spiralia</taxon>
        <taxon>Gnathifera</taxon>
        <taxon>Rotifera</taxon>
        <taxon>Eurotatoria</taxon>
        <taxon>Bdelloidea</taxon>
        <taxon>Philodinida</taxon>
        <taxon>Philodinidae</taxon>
        <taxon>Rotaria</taxon>
    </lineage>
</organism>
<keyword evidence="1" id="KW-0677">Repeat</keyword>
<dbReference type="AlphaFoldDB" id="A0A815U2J0"/>
<sequence length="180" mass="19817">DNNLYVSSAYTHTVTRIPSDSSNGNNGIVVAGNGIYGSEPEELRDPWGIFVDDARTVYVADFGNHRIQKWAIEASFGITVAGNGMCDINSLSQICSPISVIVDLNRYIFTVDTSFYRILRWAPNSNVGECIAACSGNEGLQFDHLSLVYAIAFDSQGSLYVSDQNNNRVQKFQIIINYGE</sequence>
<dbReference type="SUPFAM" id="SSF101898">
    <property type="entry name" value="NHL repeat"/>
    <property type="match status" value="1"/>
</dbReference>
<dbReference type="InterPro" id="IPR011042">
    <property type="entry name" value="6-blade_b-propeller_TolB-like"/>
</dbReference>
<dbReference type="GO" id="GO:0008270">
    <property type="term" value="F:zinc ion binding"/>
    <property type="evidence" value="ECO:0007669"/>
    <property type="project" value="UniProtKB-KW"/>
</dbReference>
<name>A0A815U2J0_9BILA</name>
<proteinExistence type="predicted"/>
<evidence type="ECO:0000313" key="4">
    <source>
        <dbReference type="Proteomes" id="UP000663864"/>
    </source>
</evidence>
<dbReference type="Gene3D" id="2.120.10.30">
    <property type="entry name" value="TolB, C-terminal domain"/>
    <property type="match status" value="2"/>
</dbReference>
<evidence type="ECO:0000256" key="2">
    <source>
        <dbReference type="PROSITE-ProRule" id="PRU00504"/>
    </source>
</evidence>
<dbReference type="Proteomes" id="UP000663864">
    <property type="component" value="Unassembled WGS sequence"/>
</dbReference>